<dbReference type="GO" id="GO:0016491">
    <property type="term" value="F:oxidoreductase activity"/>
    <property type="evidence" value="ECO:0007669"/>
    <property type="project" value="UniProtKB-KW"/>
</dbReference>
<dbReference type="GO" id="GO:0050661">
    <property type="term" value="F:NADP binding"/>
    <property type="evidence" value="ECO:0007669"/>
    <property type="project" value="InterPro"/>
</dbReference>
<dbReference type="InterPro" id="IPR029154">
    <property type="entry name" value="HIBADH-like_NADP-bd"/>
</dbReference>
<dbReference type="InterPro" id="IPR015815">
    <property type="entry name" value="HIBADH-related"/>
</dbReference>
<evidence type="ECO:0000256" key="2">
    <source>
        <dbReference type="ARBA" id="ARBA00023027"/>
    </source>
</evidence>
<evidence type="ECO:0000259" key="5">
    <source>
        <dbReference type="Pfam" id="PF14833"/>
    </source>
</evidence>
<gene>
    <name evidence="6" type="ORF">CFter6_0345</name>
</gene>
<dbReference type="Gene3D" id="1.10.1040.10">
    <property type="entry name" value="N-(1-d-carboxylethyl)-l-norvaline Dehydrogenase, domain 2"/>
    <property type="match status" value="1"/>
</dbReference>
<evidence type="ECO:0000256" key="3">
    <source>
        <dbReference type="PIRSR" id="PIRSR000103-1"/>
    </source>
</evidence>
<keyword evidence="1" id="KW-0560">Oxidoreductase</keyword>
<evidence type="ECO:0000313" key="7">
    <source>
        <dbReference type="Proteomes" id="UP000072421"/>
    </source>
</evidence>
<feature type="domain" description="6-phosphogluconate dehydrogenase NADP-binding" evidence="4">
    <location>
        <begin position="3"/>
        <end position="159"/>
    </location>
</feature>
<dbReference type="InterPro" id="IPR013328">
    <property type="entry name" value="6PGD_dom2"/>
</dbReference>
<dbReference type="Gene3D" id="3.40.50.720">
    <property type="entry name" value="NAD(P)-binding Rossmann-like Domain"/>
    <property type="match status" value="1"/>
</dbReference>
<dbReference type="EMBL" id="CP013232">
    <property type="protein sequence ID" value="AMO93076.1"/>
    <property type="molecule type" value="Genomic_DNA"/>
</dbReference>
<accession>A0A127P5G5</accession>
<feature type="active site" evidence="3">
    <location>
        <position position="169"/>
    </location>
</feature>
<evidence type="ECO:0000313" key="6">
    <source>
        <dbReference type="EMBL" id="AMO93076.1"/>
    </source>
</evidence>
<protein>
    <submittedName>
        <fullName evidence="6">NAD-dependent glycerol-3-phosphate dehydrogenase family protein</fullName>
    </submittedName>
</protein>
<dbReference type="PANTHER" id="PTHR43580">
    <property type="entry name" value="OXIDOREDUCTASE GLYR1-RELATED"/>
    <property type="match status" value="1"/>
</dbReference>
<dbReference type="Proteomes" id="UP000072421">
    <property type="component" value="Chromosome"/>
</dbReference>
<dbReference type="InterPro" id="IPR008927">
    <property type="entry name" value="6-PGluconate_DH-like_C_sf"/>
</dbReference>
<dbReference type="OrthoDB" id="9786703at2"/>
<sequence>MANITFLGTGLLGAAFAEAAAKRGDSVTAWNRSIDKVHALAQFGVKAAATPAEAVQGAARVHIVVKDDAVVDEVIAAARTGLSPEAILIDHTTTLPTLTAKRAERLHAAGLKYLHCPVFMGPPAARNAQGIMMVTGPKALFESVQADLAKMTGRLEYLGERSDLAAVNKLFGNAMIIGLSAVIADILTLAQASGVDGEDAIKLLGLLDLNGMVTGRGLNMAKGNFTASFELAMARKDVRLMLETSGNRPMAALPAVAARMDQLIAAGHGAADASALGIDAVQRP</sequence>
<dbReference type="SUPFAM" id="SSF51735">
    <property type="entry name" value="NAD(P)-binding Rossmann-fold domains"/>
    <property type="match status" value="1"/>
</dbReference>
<reference evidence="6 7" key="1">
    <citation type="submission" date="2015-11" db="EMBL/GenBank/DDBJ databases">
        <title>Exploring the genomic traits of fungus-feeding bacterial genus Collimonas.</title>
        <authorList>
            <person name="Song C."/>
            <person name="Schmidt R."/>
            <person name="de Jager V."/>
            <person name="Krzyzanowska D."/>
            <person name="Jongedijk E."/>
            <person name="Cankar K."/>
            <person name="Beekwilder J."/>
            <person name="van Veen A."/>
            <person name="de Boer W."/>
            <person name="van Veen J.A."/>
            <person name="Garbeva P."/>
        </authorList>
    </citation>
    <scope>NUCLEOTIDE SEQUENCE [LARGE SCALE GENOMIC DNA]</scope>
    <source>
        <strain evidence="6 7">Ter6</strain>
    </source>
</reference>
<dbReference type="RefSeq" id="WP_061538458.1">
    <property type="nucleotide sequence ID" value="NZ_CP013232.1"/>
</dbReference>
<name>A0A127P5G5_9BURK</name>
<dbReference type="PATRIC" id="fig|158899.10.peg.344"/>
<dbReference type="Pfam" id="PF03446">
    <property type="entry name" value="NAD_binding_2"/>
    <property type="match status" value="1"/>
</dbReference>
<evidence type="ECO:0000259" key="4">
    <source>
        <dbReference type="Pfam" id="PF03446"/>
    </source>
</evidence>
<dbReference type="PIRSF" id="PIRSF000103">
    <property type="entry name" value="HIBADH"/>
    <property type="match status" value="1"/>
</dbReference>
<dbReference type="PANTHER" id="PTHR43580:SF2">
    <property type="entry name" value="CYTOKINE-LIKE NUCLEAR FACTOR N-PAC"/>
    <property type="match status" value="1"/>
</dbReference>
<organism evidence="6">
    <name type="scientific">Collimonas fungivorans</name>
    <dbReference type="NCBI Taxonomy" id="158899"/>
    <lineage>
        <taxon>Bacteria</taxon>
        <taxon>Pseudomonadati</taxon>
        <taxon>Pseudomonadota</taxon>
        <taxon>Betaproteobacteria</taxon>
        <taxon>Burkholderiales</taxon>
        <taxon>Oxalobacteraceae</taxon>
        <taxon>Collimonas</taxon>
    </lineage>
</organism>
<dbReference type="InterPro" id="IPR036291">
    <property type="entry name" value="NAD(P)-bd_dom_sf"/>
</dbReference>
<dbReference type="InterPro" id="IPR051265">
    <property type="entry name" value="HIBADH-related_NP60_sf"/>
</dbReference>
<dbReference type="InterPro" id="IPR006115">
    <property type="entry name" value="6PGDH_NADP-bd"/>
</dbReference>
<dbReference type="Pfam" id="PF14833">
    <property type="entry name" value="NAD_binding_11"/>
    <property type="match status" value="1"/>
</dbReference>
<keyword evidence="2" id="KW-0520">NAD</keyword>
<proteinExistence type="predicted"/>
<dbReference type="SUPFAM" id="SSF48179">
    <property type="entry name" value="6-phosphogluconate dehydrogenase C-terminal domain-like"/>
    <property type="match status" value="1"/>
</dbReference>
<feature type="domain" description="3-hydroxyisobutyrate dehydrogenase-like NAD-binding" evidence="5">
    <location>
        <begin position="167"/>
        <end position="276"/>
    </location>
</feature>
<evidence type="ECO:0000256" key="1">
    <source>
        <dbReference type="ARBA" id="ARBA00023002"/>
    </source>
</evidence>
<dbReference type="AlphaFoldDB" id="A0A127P5G5"/>